<evidence type="ECO:0000256" key="5">
    <source>
        <dbReference type="ARBA" id="ARBA00022679"/>
    </source>
</evidence>
<comment type="subcellular location">
    <subcellularLocation>
        <location evidence="1">Cytoplasm</location>
    </subcellularLocation>
</comment>
<accession>A0ABS7AS46</accession>
<evidence type="ECO:0000256" key="6">
    <source>
        <dbReference type="ARBA" id="ARBA00022683"/>
    </source>
</evidence>
<dbReference type="InterPro" id="IPR033887">
    <property type="entry name" value="PTS_IIA_man"/>
</dbReference>
<dbReference type="RefSeq" id="WP_219780911.1">
    <property type="nucleotide sequence ID" value="NZ_JAHXPT010000014.1"/>
</dbReference>
<keyword evidence="5" id="KW-0808">Transferase</keyword>
<evidence type="ECO:0000313" key="9">
    <source>
        <dbReference type="EMBL" id="MBW6411447.1"/>
    </source>
</evidence>
<dbReference type="PANTHER" id="PTHR33799:SF1">
    <property type="entry name" value="PTS SYSTEM MANNOSE-SPECIFIC EIIAB COMPONENT-RELATED"/>
    <property type="match status" value="1"/>
</dbReference>
<dbReference type="CDD" id="cd00006">
    <property type="entry name" value="PTS_IIA_man"/>
    <property type="match status" value="1"/>
</dbReference>
<keyword evidence="7" id="KW-0418">Kinase</keyword>
<dbReference type="EMBL" id="JAHXPT010000014">
    <property type="protein sequence ID" value="MBW6411447.1"/>
    <property type="molecule type" value="Genomic_DNA"/>
</dbReference>
<evidence type="ECO:0000259" key="8">
    <source>
        <dbReference type="PROSITE" id="PS51096"/>
    </source>
</evidence>
<dbReference type="SUPFAM" id="SSF53062">
    <property type="entry name" value="PTS system fructose IIA component-like"/>
    <property type="match status" value="1"/>
</dbReference>
<evidence type="ECO:0000256" key="1">
    <source>
        <dbReference type="ARBA" id="ARBA00004496"/>
    </source>
</evidence>
<feature type="domain" description="PTS EIIA type-4" evidence="8">
    <location>
        <begin position="1"/>
        <end position="126"/>
    </location>
</feature>
<sequence>MVGILLVTHGKFSEEILKSAELIVGKQEKILTLGLQHGDSVEMLGYKVKESIETLEDGDGVLVLVDLMGGSPYNVVALNSGKLLDIKFRCITGINLPMLLEAITMREIYELDDLANHCIETGLTGIKELFKEMKLLQQSSR</sequence>
<keyword evidence="10" id="KW-1185">Reference proteome</keyword>
<gene>
    <name evidence="9" type="ORF">KYD98_15255</name>
</gene>
<keyword evidence="6" id="KW-0598">Phosphotransferase system</keyword>
<dbReference type="PROSITE" id="PS51096">
    <property type="entry name" value="PTS_EIIA_TYPE_4"/>
    <property type="match status" value="1"/>
</dbReference>
<evidence type="ECO:0000313" key="10">
    <source>
        <dbReference type="Proteomes" id="UP001519921"/>
    </source>
</evidence>
<reference evidence="9 10" key="1">
    <citation type="submission" date="2021-07" db="EMBL/GenBank/DDBJ databases">
        <title>Clostridium weizhouense sp. nov., an anaerobic bacterium isolated from activated sludge of Petroleum wastewater.</title>
        <authorList>
            <person name="Li Q."/>
        </authorList>
    </citation>
    <scope>NUCLEOTIDE SEQUENCE [LARGE SCALE GENOMIC DNA]</scope>
    <source>
        <strain evidence="9 10">YB-6</strain>
    </source>
</reference>
<evidence type="ECO:0000256" key="3">
    <source>
        <dbReference type="ARBA" id="ARBA00022490"/>
    </source>
</evidence>
<name>A0ABS7AS46_9CLOT</name>
<dbReference type="InterPro" id="IPR004701">
    <property type="entry name" value="PTS_EIIA_man-typ"/>
</dbReference>
<dbReference type="InterPro" id="IPR051471">
    <property type="entry name" value="Bacterial_PTS_sugar_comp"/>
</dbReference>
<protein>
    <submittedName>
        <fullName evidence="9">PTS sugar transporter subunit IIA</fullName>
    </submittedName>
</protein>
<proteinExistence type="predicted"/>
<dbReference type="Pfam" id="PF03610">
    <property type="entry name" value="EIIA-man"/>
    <property type="match status" value="1"/>
</dbReference>
<dbReference type="InterPro" id="IPR036662">
    <property type="entry name" value="PTS_EIIA_man-typ_sf"/>
</dbReference>
<keyword evidence="4 9" id="KW-0762">Sugar transport</keyword>
<keyword evidence="3" id="KW-0963">Cytoplasm</keyword>
<evidence type="ECO:0000256" key="4">
    <source>
        <dbReference type="ARBA" id="ARBA00022597"/>
    </source>
</evidence>
<evidence type="ECO:0000256" key="2">
    <source>
        <dbReference type="ARBA" id="ARBA00022448"/>
    </source>
</evidence>
<evidence type="ECO:0000256" key="7">
    <source>
        <dbReference type="ARBA" id="ARBA00022777"/>
    </source>
</evidence>
<comment type="caution">
    <text evidence="9">The sequence shown here is derived from an EMBL/GenBank/DDBJ whole genome shotgun (WGS) entry which is preliminary data.</text>
</comment>
<dbReference type="Gene3D" id="3.40.50.510">
    <property type="entry name" value="Phosphotransferase system, mannose-type IIA component"/>
    <property type="match status" value="1"/>
</dbReference>
<organism evidence="9 10">
    <name type="scientific">Clostridium weizhouense</name>
    <dbReference type="NCBI Taxonomy" id="2859781"/>
    <lineage>
        <taxon>Bacteria</taxon>
        <taxon>Bacillati</taxon>
        <taxon>Bacillota</taxon>
        <taxon>Clostridia</taxon>
        <taxon>Eubacteriales</taxon>
        <taxon>Clostridiaceae</taxon>
        <taxon>Clostridium</taxon>
    </lineage>
</organism>
<dbReference type="PANTHER" id="PTHR33799">
    <property type="entry name" value="PTS PERMEASE-RELATED-RELATED"/>
    <property type="match status" value="1"/>
</dbReference>
<dbReference type="Proteomes" id="UP001519921">
    <property type="component" value="Unassembled WGS sequence"/>
</dbReference>
<keyword evidence="2" id="KW-0813">Transport</keyword>